<feature type="region of interest" description="Disordered" evidence="1">
    <location>
        <begin position="1"/>
        <end position="38"/>
    </location>
</feature>
<organism evidence="2">
    <name type="scientific">mine drainage metagenome</name>
    <dbReference type="NCBI Taxonomy" id="410659"/>
    <lineage>
        <taxon>unclassified sequences</taxon>
        <taxon>metagenomes</taxon>
        <taxon>ecological metagenomes</taxon>
    </lineage>
</organism>
<evidence type="ECO:0000256" key="1">
    <source>
        <dbReference type="SAM" id="MobiDB-lite"/>
    </source>
</evidence>
<gene>
    <name evidence="2" type="ORF">GALL_461080</name>
</gene>
<protein>
    <submittedName>
        <fullName evidence="2">Uncharacterized protein</fullName>
    </submittedName>
</protein>
<comment type="caution">
    <text evidence="2">The sequence shown here is derived from an EMBL/GenBank/DDBJ whole genome shotgun (WGS) entry which is preliminary data.</text>
</comment>
<dbReference type="EMBL" id="MLJW01003346">
    <property type="protein sequence ID" value="OIQ72266.1"/>
    <property type="molecule type" value="Genomic_DNA"/>
</dbReference>
<sequence>MSLCQREQSARKRLEPKRIGIRQGESQGEGQRIGANRGQIRQIDRQRLVPQRLWIGVGQEVPAFNQHVGGDGDLLSGGRRWQQRAVVPHAEIGPRDGAGEIAGDQVEFAEWGWHDG</sequence>
<evidence type="ECO:0000313" key="2">
    <source>
        <dbReference type="EMBL" id="OIQ72266.1"/>
    </source>
</evidence>
<reference evidence="2" key="1">
    <citation type="submission" date="2016-10" db="EMBL/GenBank/DDBJ databases">
        <title>Sequence of Gallionella enrichment culture.</title>
        <authorList>
            <person name="Poehlein A."/>
            <person name="Muehling M."/>
            <person name="Daniel R."/>
        </authorList>
    </citation>
    <scope>NUCLEOTIDE SEQUENCE</scope>
</reference>
<name>A0A1J5PM61_9ZZZZ</name>
<accession>A0A1J5PM61</accession>
<feature type="compositionally biased region" description="Basic and acidic residues" evidence="1">
    <location>
        <begin position="8"/>
        <end position="18"/>
    </location>
</feature>
<dbReference type="AlphaFoldDB" id="A0A1J5PM61"/>
<proteinExistence type="predicted"/>